<proteinExistence type="predicted"/>
<name>A0A9X3CIM1_9VIBR</name>
<organism evidence="1 2">
    <name type="scientific">Vibrio paucivorans</name>
    <dbReference type="NCBI Taxonomy" id="2829489"/>
    <lineage>
        <taxon>Bacteria</taxon>
        <taxon>Pseudomonadati</taxon>
        <taxon>Pseudomonadota</taxon>
        <taxon>Gammaproteobacteria</taxon>
        <taxon>Vibrionales</taxon>
        <taxon>Vibrionaceae</taxon>
        <taxon>Vibrio</taxon>
    </lineage>
</organism>
<accession>A0A9X3CIM1</accession>
<keyword evidence="2" id="KW-1185">Reference proteome</keyword>
<dbReference type="Proteomes" id="UP001155586">
    <property type="component" value="Unassembled WGS sequence"/>
</dbReference>
<comment type="caution">
    <text evidence="1">The sequence shown here is derived from an EMBL/GenBank/DDBJ whole genome shotgun (WGS) entry which is preliminary data.</text>
</comment>
<dbReference type="Pfam" id="PF10980">
    <property type="entry name" value="DUF2787"/>
    <property type="match status" value="1"/>
</dbReference>
<evidence type="ECO:0000313" key="2">
    <source>
        <dbReference type="Proteomes" id="UP001155586"/>
    </source>
</evidence>
<reference evidence="1" key="1">
    <citation type="submission" date="2022-02" db="EMBL/GenBank/DDBJ databases">
        <title>Vibrio sp. nov., a new bacterium isolated from Bohai sea, China.</title>
        <authorList>
            <person name="Yuan Y."/>
        </authorList>
    </citation>
    <scope>NUCLEOTIDE SEQUENCE</scope>
    <source>
        <strain evidence="1">DBSS07</strain>
    </source>
</reference>
<dbReference type="RefSeq" id="WP_265689626.1">
    <property type="nucleotide sequence ID" value="NZ_JAKRRX010000273.1"/>
</dbReference>
<dbReference type="AlphaFoldDB" id="A0A9X3CIM1"/>
<gene>
    <name evidence="1" type="ORF">MD483_22250</name>
</gene>
<dbReference type="EMBL" id="JAKRRX010000273">
    <property type="protein sequence ID" value="MCW8336533.1"/>
    <property type="molecule type" value="Genomic_DNA"/>
</dbReference>
<dbReference type="Gene3D" id="3.10.450.430">
    <property type="entry name" value="Protein of unknown function DUF2787"/>
    <property type="match status" value="1"/>
</dbReference>
<evidence type="ECO:0000313" key="1">
    <source>
        <dbReference type="EMBL" id="MCW8336533.1"/>
    </source>
</evidence>
<sequence>MLSQSPLISSFNKVALPISQALLGILNSVLSKHPELIEGHHIIHFSDKHYCAEQGGYHPIEIALVQDGHHFYSILCITDFSFNGYPYPTLERDIEFDFIHSAVFTRYSGIKSMSSPNIVKLYALWESTFIANFREGVYNLIELRSH</sequence>
<protein>
    <submittedName>
        <fullName evidence="1">DUF2787 domain-containing protein</fullName>
    </submittedName>
</protein>
<dbReference type="InterPro" id="IPR021248">
    <property type="entry name" value="DUF2787"/>
</dbReference>
<dbReference type="PANTHER" id="PTHR38978">
    <property type="entry name" value="DUF2787 DOMAIN-CONTAINING PROTEIN"/>
    <property type="match status" value="1"/>
</dbReference>
<dbReference type="PANTHER" id="PTHR38978:SF2">
    <property type="entry name" value="DUF2787 DOMAIN-CONTAINING PROTEIN"/>
    <property type="match status" value="1"/>
</dbReference>